<keyword evidence="2" id="KW-0472">Membrane</keyword>
<dbReference type="RefSeq" id="WP_171323807.1">
    <property type="nucleotide sequence ID" value="NZ_JABFBC010000001.1"/>
</dbReference>
<dbReference type="EMBL" id="JABFBC010000001">
    <property type="protein sequence ID" value="NNU80227.1"/>
    <property type="molecule type" value="Genomic_DNA"/>
</dbReference>
<feature type="domain" description="Outer membrane protein assembly factor BamE" evidence="4">
    <location>
        <begin position="27"/>
        <end position="101"/>
    </location>
</feature>
<dbReference type="Pfam" id="PF04355">
    <property type="entry name" value="BamE"/>
    <property type="match status" value="1"/>
</dbReference>
<organism evidence="5 6">
    <name type="scientific">Halovulum dunhuangense</name>
    <dbReference type="NCBI Taxonomy" id="1505036"/>
    <lineage>
        <taxon>Bacteria</taxon>
        <taxon>Pseudomonadati</taxon>
        <taxon>Pseudomonadota</taxon>
        <taxon>Alphaproteobacteria</taxon>
        <taxon>Rhodobacterales</taxon>
        <taxon>Paracoccaceae</taxon>
        <taxon>Halovulum</taxon>
    </lineage>
</organism>
<keyword evidence="6" id="KW-1185">Reference proteome</keyword>
<dbReference type="GO" id="GO:0019867">
    <property type="term" value="C:outer membrane"/>
    <property type="evidence" value="ECO:0007669"/>
    <property type="project" value="InterPro"/>
</dbReference>
<dbReference type="AlphaFoldDB" id="A0A849L1W8"/>
<dbReference type="InterPro" id="IPR037873">
    <property type="entry name" value="BamE-like"/>
</dbReference>
<evidence type="ECO:0000313" key="5">
    <source>
        <dbReference type="EMBL" id="NNU80227.1"/>
    </source>
</evidence>
<gene>
    <name evidence="5" type="ORF">HMH01_07220</name>
</gene>
<accession>A0A849L1W8</accession>
<feature type="chain" id="PRO_5032396372" evidence="3">
    <location>
        <begin position="18"/>
        <end position="148"/>
    </location>
</feature>
<evidence type="ECO:0000313" key="6">
    <source>
        <dbReference type="Proteomes" id="UP000572377"/>
    </source>
</evidence>
<feature type="signal peptide" evidence="3">
    <location>
        <begin position="1"/>
        <end position="17"/>
    </location>
</feature>
<dbReference type="Gene3D" id="3.30.1450.10">
    <property type="match status" value="1"/>
</dbReference>
<protein>
    <submittedName>
        <fullName evidence="5">Outer membrane protein assembly factor BamE</fullName>
    </submittedName>
</protein>
<dbReference type="Proteomes" id="UP000572377">
    <property type="component" value="Unassembled WGS sequence"/>
</dbReference>
<comment type="caution">
    <text evidence="5">The sequence shown here is derived from an EMBL/GenBank/DDBJ whole genome shotgun (WGS) entry which is preliminary data.</text>
</comment>
<evidence type="ECO:0000256" key="2">
    <source>
        <dbReference type="ARBA" id="ARBA00023136"/>
    </source>
</evidence>
<dbReference type="PROSITE" id="PS51257">
    <property type="entry name" value="PROKAR_LIPOPROTEIN"/>
    <property type="match status" value="1"/>
</dbReference>
<keyword evidence="1 3" id="KW-0732">Signal</keyword>
<evidence type="ECO:0000256" key="3">
    <source>
        <dbReference type="SAM" id="SignalP"/>
    </source>
</evidence>
<reference evidence="5 6" key="1">
    <citation type="submission" date="2020-05" db="EMBL/GenBank/DDBJ databases">
        <title>Gimesia benthica sp. nov., a novel planctomycete isolated from a deep-sea water sample of the Northwest Indian Ocean.</title>
        <authorList>
            <person name="Wang J."/>
            <person name="Ruan C."/>
            <person name="Song L."/>
            <person name="Zhu Y."/>
            <person name="Li A."/>
            <person name="Zheng X."/>
            <person name="Wang L."/>
            <person name="Lu Z."/>
            <person name="Huang Y."/>
            <person name="Du W."/>
            <person name="Zhou Y."/>
            <person name="Huang L."/>
            <person name="Dai X."/>
        </authorList>
    </citation>
    <scope>NUCLEOTIDE SEQUENCE [LARGE SCALE GENOMIC DNA]</scope>
    <source>
        <strain evidence="5 6">YYQ-30</strain>
    </source>
</reference>
<evidence type="ECO:0000259" key="4">
    <source>
        <dbReference type="Pfam" id="PF04355"/>
    </source>
</evidence>
<name>A0A849L1W8_9RHOB</name>
<evidence type="ECO:0000256" key="1">
    <source>
        <dbReference type="ARBA" id="ARBA00022729"/>
    </source>
</evidence>
<sequence>MKRRARAILCGFTLVLAACSPIVTVHGYVPSDADLAEITPGTDTIETVAQSVGRPSSTSLLGNREWYYVQTTIEQFTYNPPEVTDRKVVVVSFTDSGVVEEVQTYGLEDGRVVNLSPRVTPTGEERAGALARIFGSLLNFDASSFVAN</sequence>
<proteinExistence type="predicted"/>
<dbReference type="InterPro" id="IPR007450">
    <property type="entry name" value="BamE_dom"/>
</dbReference>